<dbReference type="InterPro" id="IPR015943">
    <property type="entry name" value="WD40/YVTN_repeat-like_dom_sf"/>
</dbReference>
<keyword evidence="8" id="KW-0832">Ubl conjugation</keyword>
<evidence type="ECO:0000256" key="7">
    <source>
        <dbReference type="ARBA" id="ARBA00022842"/>
    </source>
</evidence>
<dbReference type="InterPro" id="IPR036691">
    <property type="entry name" value="Endo/exonu/phosph_ase_sf"/>
</dbReference>
<evidence type="ECO:0000256" key="1">
    <source>
        <dbReference type="ARBA" id="ARBA00001946"/>
    </source>
</evidence>
<dbReference type="PANTHER" id="PTHR11200">
    <property type="entry name" value="INOSITOL 5-PHOSPHATASE"/>
    <property type="match status" value="1"/>
</dbReference>
<dbReference type="SUPFAM" id="SSF50978">
    <property type="entry name" value="WD40 repeat-like"/>
    <property type="match status" value="1"/>
</dbReference>
<evidence type="ECO:0000313" key="11">
    <source>
        <dbReference type="EMBL" id="KAL3693197.1"/>
    </source>
</evidence>
<evidence type="ECO:0000256" key="6">
    <source>
        <dbReference type="ARBA" id="ARBA00022801"/>
    </source>
</evidence>
<sequence>MAGTRSPSSGQTTPLRISPRGSVDESFDLLTGLYPPVASSPFVVDSSGGMNGFAATVESSSSATATPAKANPNPVVENLPIYSPMQQSQQQQQQPMDLLTGFFPAPAMTPPNLVVPVDVTAKQDAWKRDAQVLSAAGGSSTEYFSKSPVAFDDPIMENVVNTSASYPRSPPFRPIPRVSDAATETSSQGNRNVSRPLDASVPTFTLAPDNLSNLDRGSRSHSSVSAGPLPTPSAQNRSYRSSAGGKMMHTNSFNNLSDNQKSGGFVNYSYSTVSSHRTEPTSKQSALPSGIGLERLQQSPYPRAEAPRVTSPLDVNTNPPIRPAPSIPVYQNDNTARSTSETKAYQRAPSLNLNSRNPGKASANIDIRNSGSGFRTGANEEFVGASSAKSIYRAPKRGAVHPSRPVSLELRPHPLRGAPPNPVTLLLCFSSSVWAACDLGIMIWDVENATGQGSAGTYNNHGDEDAAAYEYLRMPGSTTTCMIADVANMVVWTGHRDGKIRLWSARPSAKSDLPAKGEIRSPIVVFQAHRLPVTALVITSYGELWAGFDNGELKAWPWEALAKALSGLDGASYMEKAYVEPRVRNVGVGPNGPVSPEVRFLVADHANGRVWCGGAQYIAIWDGKTRDLVRMFGGPSGQADLTSVDAGLPGKEILSDEDLKFGYAKVGKKEKGGWLQRGRNAVMGAADAVRRAASGGGQTSDDGRRLEALVAAADGTMWGGYGSGLLVQWDWQGTRLYCAPSRAVVIRSLCAVGNRLWVGYADGKVQVLLSENGSTQPTGSWQAHRLAVIELVVCDDYVFSLGGNGSIRGWSITCPDLNLDGILKTTMSNRADSYTCQRSLRVLVGTWNTAQEKVSMHTIRTWLGIDPRSSQEPEASIVVVGLQEVEMGAGAIGMAAVKETVGMGLQDKGSQTGQWWLSQIDAALGEGSDYERIGWRQLAGVLVGVWVRRDLLPYVGEVEAGAVACGFGRAFGNKGAVGVKMMIYRRTICVLTSHLAAHMEQVSRRNADFEHIYNQMNFGRSSRINATVVSNAVQNMLRGGNNRRNMSDPDFEKDGPLSPDSDPASDDAPELADADLLIWSGDLNYRIDNMSYEETVGHIRNKDYDTLLSCDQLRVEMASGRTFHGMREGPIKFPPTYKFDKGHNDYDTSEKKRIPAWCDRVLFRDSFDYGDPSPGIKLTRPIKATVERYEAVGEISDSDHKPVRCQLKVDLSVIDETARRREYGEVLRDPSIQSRIAALGYIPECSVNTNRVCVDDVDMSRLILTNADRQHRLMYVVHCEAVPSRGPCPCGEHYKKDLSPRDAALRDQLPKAGFGFPDWLMVAPAAGVVGPGESTSVRITDVMRSVGGDRQDKVVVLVVRWKGFLSSKYNQHRVCVCRGALARSSSKEKESQNVRSYDQRRPSSRERDSQHSTSRPDYASSKKSWRYFLPVSSSELVHLSDDVDQIITPTTRGAVALADNVPSFLNKIQKIKELEHRLRDILYIAVTWLVEGDTASDRRAESFHGSHKEMFCWE</sequence>
<evidence type="ECO:0000256" key="4">
    <source>
        <dbReference type="ARBA" id="ARBA00022723"/>
    </source>
</evidence>
<keyword evidence="4" id="KW-0479">Metal-binding</keyword>
<accession>A0ABD3HNP6</accession>
<evidence type="ECO:0000259" key="10">
    <source>
        <dbReference type="SMART" id="SM00128"/>
    </source>
</evidence>
<dbReference type="Pfam" id="PF23754">
    <property type="entry name" value="Beta-prop_IP5PC_F"/>
    <property type="match status" value="1"/>
</dbReference>
<organism evidence="11 12">
    <name type="scientific">Riccia sorocarpa</name>
    <dbReference type="NCBI Taxonomy" id="122646"/>
    <lineage>
        <taxon>Eukaryota</taxon>
        <taxon>Viridiplantae</taxon>
        <taxon>Streptophyta</taxon>
        <taxon>Embryophyta</taxon>
        <taxon>Marchantiophyta</taxon>
        <taxon>Marchantiopsida</taxon>
        <taxon>Marchantiidae</taxon>
        <taxon>Marchantiales</taxon>
        <taxon>Ricciaceae</taxon>
        <taxon>Riccia</taxon>
    </lineage>
</organism>
<protein>
    <recommendedName>
        <fullName evidence="10">Inositol polyphosphate-related phosphatase domain-containing protein</fullName>
    </recommendedName>
</protein>
<dbReference type="EMBL" id="JBJQOH010000003">
    <property type="protein sequence ID" value="KAL3693197.1"/>
    <property type="molecule type" value="Genomic_DNA"/>
</dbReference>
<comment type="similarity">
    <text evidence="2">Belongs to the inositol polyphosphate 5-phosphatase family.</text>
</comment>
<dbReference type="InterPro" id="IPR036322">
    <property type="entry name" value="WD40_repeat_dom_sf"/>
</dbReference>
<gene>
    <name evidence="11" type="ORF">R1sor_006848</name>
</gene>
<proteinExistence type="inferred from homology"/>
<feature type="compositionally biased region" description="Polar residues" evidence="9">
    <location>
        <begin position="182"/>
        <end position="193"/>
    </location>
</feature>
<dbReference type="SMART" id="SM00128">
    <property type="entry name" value="IPPc"/>
    <property type="match status" value="1"/>
</dbReference>
<dbReference type="FunFam" id="3.60.10.10:FF:000011">
    <property type="entry name" value="Type II inositol polyphosphate 5-phosphatase 15"/>
    <property type="match status" value="1"/>
</dbReference>
<evidence type="ECO:0000256" key="2">
    <source>
        <dbReference type="ARBA" id="ARBA00010768"/>
    </source>
</evidence>
<dbReference type="SUPFAM" id="SSF56219">
    <property type="entry name" value="DNase I-like"/>
    <property type="match status" value="1"/>
</dbReference>
<evidence type="ECO:0000256" key="5">
    <source>
        <dbReference type="ARBA" id="ARBA00022737"/>
    </source>
</evidence>
<feature type="region of interest" description="Disordered" evidence="9">
    <location>
        <begin position="1387"/>
        <end position="1418"/>
    </location>
</feature>
<feature type="compositionally biased region" description="Basic and acidic residues" evidence="9">
    <location>
        <begin position="1387"/>
        <end position="1410"/>
    </location>
</feature>
<feature type="region of interest" description="Disordered" evidence="9">
    <location>
        <begin position="1037"/>
        <end position="1068"/>
    </location>
</feature>
<comment type="caution">
    <text evidence="11">The sequence shown here is derived from an EMBL/GenBank/DDBJ whole genome shotgun (WGS) entry which is preliminary data.</text>
</comment>
<keyword evidence="5" id="KW-0677">Repeat</keyword>
<dbReference type="GO" id="GO:0046872">
    <property type="term" value="F:metal ion binding"/>
    <property type="evidence" value="ECO:0007669"/>
    <property type="project" value="UniProtKB-KW"/>
</dbReference>
<feature type="region of interest" description="Disordered" evidence="9">
    <location>
        <begin position="162"/>
        <end position="252"/>
    </location>
</feature>
<dbReference type="GO" id="GO:0016787">
    <property type="term" value="F:hydrolase activity"/>
    <property type="evidence" value="ECO:0007669"/>
    <property type="project" value="UniProtKB-KW"/>
</dbReference>
<dbReference type="Gene3D" id="2.130.10.10">
    <property type="entry name" value="YVTN repeat-like/Quinoprotein amine dehydrogenase"/>
    <property type="match status" value="1"/>
</dbReference>
<feature type="region of interest" description="Disordered" evidence="9">
    <location>
        <begin position="1"/>
        <end position="22"/>
    </location>
</feature>
<feature type="compositionally biased region" description="Basic and acidic residues" evidence="9">
    <location>
        <begin position="1045"/>
        <end position="1055"/>
    </location>
</feature>
<feature type="domain" description="Inositol polyphosphate-related phosphatase" evidence="10">
    <location>
        <begin position="838"/>
        <end position="1215"/>
    </location>
</feature>
<reference evidence="11 12" key="1">
    <citation type="submission" date="2024-09" db="EMBL/GenBank/DDBJ databases">
        <title>Chromosome-scale assembly of Riccia sorocarpa.</title>
        <authorList>
            <person name="Paukszto L."/>
        </authorList>
    </citation>
    <scope>NUCLEOTIDE SEQUENCE [LARGE SCALE GENOMIC DNA]</scope>
    <source>
        <strain evidence="11">LP-2024</strain>
        <tissue evidence="11">Aerial parts of the thallus</tissue>
    </source>
</reference>
<keyword evidence="7" id="KW-0460">Magnesium</keyword>
<dbReference type="InterPro" id="IPR001680">
    <property type="entry name" value="WD40_rpt"/>
</dbReference>
<dbReference type="Gene3D" id="3.60.10.10">
    <property type="entry name" value="Endonuclease/exonuclease/phosphatase"/>
    <property type="match status" value="1"/>
</dbReference>
<dbReference type="Proteomes" id="UP001633002">
    <property type="component" value="Unassembled WGS sequence"/>
</dbReference>
<feature type="region of interest" description="Disordered" evidence="9">
    <location>
        <begin position="301"/>
        <end position="333"/>
    </location>
</feature>
<keyword evidence="12" id="KW-1185">Reference proteome</keyword>
<feature type="compositionally biased region" description="Polar residues" evidence="9">
    <location>
        <begin position="210"/>
        <end position="225"/>
    </location>
</feature>
<evidence type="ECO:0000256" key="8">
    <source>
        <dbReference type="ARBA" id="ARBA00022843"/>
    </source>
</evidence>
<dbReference type="InterPro" id="IPR046985">
    <property type="entry name" value="IP5"/>
</dbReference>
<dbReference type="Pfam" id="PF22669">
    <property type="entry name" value="Exo_endo_phos2"/>
    <property type="match status" value="1"/>
</dbReference>
<name>A0ABD3HNP6_9MARC</name>
<evidence type="ECO:0000256" key="9">
    <source>
        <dbReference type="SAM" id="MobiDB-lite"/>
    </source>
</evidence>
<dbReference type="InterPro" id="IPR056455">
    <property type="entry name" value="Ig-like_IP5PC_F"/>
</dbReference>
<feature type="compositionally biased region" description="Polar residues" evidence="9">
    <location>
        <begin position="232"/>
        <end position="241"/>
    </location>
</feature>
<dbReference type="SMART" id="SM00320">
    <property type="entry name" value="WD40"/>
    <property type="match status" value="3"/>
</dbReference>
<comment type="cofactor">
    <cofactor evidence="1">
        <name>Mg(2+)</name>
        <dbReference type="ChEBI" id="CHEBI:18420"/>
    </cofactor>
</comment>
<dbReference type="InterPro" id="IPR000300">
    <property type="entry name" value="IPPc"/>
</dbReference>
<keyword evidence="6" id="KW-0378">Hydrolase</keyword>
<evidence type="ECO:0000256" key="3">
    <source>
        <dbReference type="ARBA" id="ARBA00022499"/>
    </source>
</evidence>
<dbReference type="PANTHER" id="PTHR11200:SF300">
    <property type="entry name" value="TYPE II INOSITOL 1,4,5-TRISPHOSPHATE 5-PHOSPHATASE"/>
    <property type="match status" value="1"/>
</dbReference>
<dbReference type="Pfam" id="PF23755">
    <property type="entry name" value="Ig-like_IP5PC_F"/>
    <property type="match status" value="1"/>
</dbReference>
<evidence type="ECO:0000313" key="12">
    <source>
        <dbReference type="Proteomes" id="UP001633002"/>
    </source>
</evidence>
<keyword evidence="3" id="KW-1017">Isopeptide bond</keyword>
<feature type="compositionally biased region" description="Polar residues" evidence="9">
    <location>
        <begin position="1"/>
        <end position="15"/>
    </location>
</feature>
<dbReference type="InterPro" id="IPR056454">
    <property type="entry name" value="Beta-prop_IP5PC_F"/>
</dbReference>